<dbReference type="PANTHER" id="PTHR31605:SF0">
    <property type="entry name" value="GLYCEROL-3-PHOSPHATE O-ACYLTRANSFERASE 1"/>
    <property type="match status" value="1"/>
</dbReference>
<dbReference type="EMBL" id="FNNJ01000006">
    <property type="protein sequence ID" value="SDX51002.1"/>
    <property type="molecule type" value="Genomic_DNA"/>
</dbReference>
<name>A0A1H3C9Z2_9FLAO</name>
<proteinExistence type="predicted"/>
<dbReference type="Proteomes" id="UP000199595">
    <property type="component" value="Unassembled WGS sequence"/>
</dbReference>
<sequence>MIRHIWYYFMKYYVKTALFFTMKKVKVFGKENIPKKGAVLFIGNHQNALIDALLIPAYNNRKTHFLSRAGAFRNKTVAKILSSLNMLPAYRLRDGLRNMTKNFDVFKKCVTILKNNGAVEIFAEGEHHLERRIIPLKKGFARILLATLKEQPELNIQIIPVGLNYDTRLGYPASCHLHYGKPIETNKYFDTENPDMSFSEILKVVSNSMKELTLHIECEDNYKETILQLENVGVNYLEPKKANKLLKKLKKKKLKPKKKITEINWFAPFHWLAKLNSIIPLLIWKKLKGGIKEVIFTNTFRFALIATLFPIFYLIQTGIIGYFFNGKIALIYLAITILLGFISAKTMKPTRLEHLE</sequence>
<evidence type="ECO:0000313" key="3">
    <source>
        <dbReference type="EMBL" id="SDX51002.1"/>
    </source>
</evidence>
<dbReference type="PANTHER" id="PTHR31605">
    <property type="entry name" value="GLYCEROL-3-PHOSPHATE O-ACYLTRANSFERASE 1"/>
    <property type="match status" value="1"/>
</dbReference>
<dbReference type="SUPFAM" id="SSF69593">
    <property type="entry name" value="Glycerol-3-phosphate (1)-acyltransferase"/>
    <property type="match status" value="1"/>
</dbReference>
<dbReference type="RefSeq" id="WP_090123709.1">
    <property type="nucleotide sequence ID" value="NZ_FNNJ01000006.1"/>
</dbReference>
<evidence type="ECO:0000256" key="1">
    <source>
        <dbReference type="SAM" id="Phobius"/>
    </source>
</evidence>
<keyword evidence="1" id="KW-1133">Transmembrane helix</keyword>
<keyword evidence="3" id="KW-0808">Transferase</keyword>
<organism evidence="3 4">
    <name type="scientific">Lutibacter oricola</name>
    <dbReference type="NCBI Taxonomy" id="762486"/>
    <lineage>
        <taxon>Bacteria</taxon>
        <taxon>Pseudomonadati</taxon>
        <taxon>Bacteroidota</taxon>
        <taxon>Flavobacteriia</taxon>
        <taxon>Flavobacteriales</taxon>
        <taxon>Flavobacteriaceae</taxon>
        <taxon>Lutibacter</taxon>
    </lineage>
</organism>
<dbReference type="GO" id="GO:0004366">
    <property type="term" value="F:glycerol-3-phosphate O-acyltransferase activity"/>
    <property type="evidence" value="ECO:0007669"/>
    <property type="project" value="TreeGrafter"/>
</dbReference>
<dbReference type="OrthoDB" id="9806008at2"/>
<protein>
    <submittedName>
        <fullName evidence="3">1-acyl-sn-glycerol-3-phosphate acyltransferase</fullName>
    </submittedName>
</protein>
<evidence type="ECO:0000259" key="2">
    <source>
        <dbReference type="SMART" id="SM00563"/>
    </source>
</evidence>
<evidence type="ECO:0000313" key="4">
    <source>
        <dbReference type="Proteomes" id="UP000199595"/>
    </source>
</evidence>
<reference evidence="3 4" key="1">
    <citation type="submission" date="2016-10" db="EMBL/GenBank/DDBJ databases">
        <authorList>
            <person name="de Groot N.N."/>
        </authorList>
    </citation>
    <scope>NUCLEOTIDE SEQUENCE [LARGE SCALE GENOMIC DNA]</scope>
    <source>
        <strain evidence="3 4">DSM 24956</strain>
    </source>
</reference>
<dbReference type="STRING" id="762486.SAMN05444411_106104"/>
<dbReference type="InterPro" id="IPR002123">
    <property type="entry name" value="Plipid/glycerol_acylTrfase"/>
</dbReference>
<dbReference type="GO" id="GO:0016287">
    <property type="term" value="F:glycerone-phosphate O-acyltransferase activity"/>
    <property type="evidence" value="ECO:0007669"/>
    <property type="project" value="TreeGrafter"/>
</dbReference>
<feature type="domain" description="Phospholipid/glycerol acyltransferase" evidence="2">
    <location>
        <begin position="39"/>
        <end position="166"/>
    </location>
</feature>
<keyword evidence="1" id="KW-0472">Membrane</keyword>
<keyword evidence="4" id="KW-1185">Reference proteome</keyword>
<dbReference type="AlphaFoldDB" id="A0A1H3C9Z2"/>
<keyword evidence="3" id="KW-0012">Acyltransferase</keyword>
<feature type="transmembrane region" description="Helical" evidence="1">
    <location>
        <begin position="295"/>
        <end position="313"/>
    </location>
</feature>
<dbReference type="InterPro" id="IPR052744">
    <property type="entry name" value="GPAT/DAPAT"/>
</dbReference>
<gene>
    <name evidence="3" type="ORF">SAMN05444411_106104</name>
</gene>
<dbReference type="Pfam" id="PF01553">
    <property type="entry name" value="Acyltransferase"/>
    <property type="match status" value="1"/>
</dbReference>
<dbReference type="GO" id="GO:0008654">
    <property type="term" value="P:phospholipid biosynthetic process"/>
    <property type="evidence" value="ECO:0007669"/>
    <property type="project" value="TreeGrafter"/>
</dbReference>
<dbReference type="SMART" id="SM00563">
    <property type="entry name" value="PlsC"/>
    <property type="match status" value="1"/>
</dbReference>
<accession>A0A1H3C9Z2</accession>
<keyword evidence="1" id="KW-0812">Transmembrane</keyword>
<feature type="transmembrane region" description="Helical" evidence="1">
    <location>
        <begin position="319"/>
        <end position="342"/>
    </location>
</feature>